<dbReference type="Pfam" id="PF20708">
    <property type="entry name" value="DUF6822"/>
    <property type="match status" value="1"/>
</dbReference>
<comment type="caution">
    <text evidence="2">The sequence shown here is derived from an EMBL/GenBank/DDBJ whole genome shotgun (WGS) entry which is preliminary data.</text>
</comment>
<dbReference type="EMBL" id="LSRX01000906">
    <property type="protein sequence ID" value="OLP86638.1"/>
    <property type="molecule type" value="Genomic_DNA"/>
</dbReference>
<feature type="region of interest" description="Disordered" evidence="1">
    <location>
        <begin position="54"/>
        <end position="82"/>
    </location>
</feature>
<evidence type="ECO:0000313" key="3">
    <source>
        <dbReference type="Proteomes" id="UP000186817"/>
    </source>
</evidence>
<keyword evidence="3" id="KW-1185">Reference proteome</keyword>
<dbReference type="InterPro" id="IPR049225">
    <property type="entry name" value="DUF6822"/>
</dbReference>
<dbReference type="AlphaFoldDB" id="A0A1Q9CUP0"/>
<organism evidence="2 3">
    <name type="scientific">Symbiodinium microadriaticum</name>
    <name type="common">Dinoflagellate</name>
    <name type="synonym">Zooxanthella microadriatica</name>
    <dbReference type="NCBI Taxonomy" id="2951"/>
    <lineage>
        <taxon>Eukaryota</taxon>
        <taxon>Sar</taxon>
        <taxon>Alveolata</taxon>
        <taxon>Dinophyceae</taxon>
        <taxon>Suessiales</taxon>
        <taxon>Symbiodiniaceae</taxon>
        <taxon>Symbiodinium</taxon>
    </lineage>
</organism>
<dbReference type="Proteomes" id="UP000186817">
    <property type="component" value="Unassembled WGS sequence"/>
</dbReference>
<gene>
    <name evidence="2" type="ORF">AK812_SmicGene32228</name>
</gene>
<name>A0A1Q9CUP0_SYMMI</name>
<sequence length="372" mass="41703">MICDMPGRFYKVRGWLDRRANLVEAASGSGDRPRVQHTLSLDVPTDGMTITMSADMQPDPEDVPTEPVTQHEADENQRSVQTDSRLTLAQIKQQYGDEVVDLLQAQKALAEELDFAKEGPRHKEDMADLQGRTPMSLAEKVSGTGCELFGCGLNASIQGTDVDEYDDTEASDVCENDYDEDEADRILGWEVCLEVRHLREDTSASTTPPPRVGKLRDDAPSPHPLEAALLRDEQPPVNQHQILEDYLKQVLASAGLVSQEHFPEVVSMIKNMDQLFRDMRVKMQHSKEVWHRNSRRVSPGDILARILQQEDRRRVHAGLQVLASPPALSSPATPAELNEDAFIRSWVTEILAERILAACESMLYRELKSRNG</sequence>
<proteinExistence type="predicted"/>
<dbReference type="OrthoDB" id="417807at2759"/>
<reference evidence="2 3" key="1">
    <citation type="submission" date="2016-02" db="EMBL/GenBank/DDBJ databases">
        <title>Genome analysis of coral dinoflagellate symbionts highlights evolutionary adaptations to a symbiotic lifestyle.</title>
        <authorList>
            <person name="Aranda M."/>
            <person name="Li Y."/>
            <person name="Liew Y.J."/>
            <person name="Baumgarten S."/>
            <person name="Simakov O."/>
            <person name="Wilson M."/>
            <person name="Piel J."/>
            <person name="Ashoor H."/>
            <person name="Bougouffa S."/>
            <person name="Bajic V.B."/>
            <person name="Ryu T."/>
            <person name="Ravasi T."/>
            <person name="Bayer T."/>
            <person name="Micklem G."/>
            <person name="Kim H."/>
            <person name="Bhak J."/>
            <person name="Lajeunesse T.C."/>
            <person name="Voolstra C.R."/>
        </authorList>
    </citation>
    <scope>NUCLEOTIDE SEQUENCE [LARGE SCALE GENOMIC DNA]</scope>
    <source>
        <strain evidence="2 3">CCMP2467</strain>
    </source>
</reference>
<evidence type="ECO:0000256" key="1">
    <source>
        <dbReference type="SAM" id="MobiDB-lite"/>
    </source>
</evidence>
<protein>
    <submittedName>
        <fullName evidence="2">Uncharacterized protein</fullName>
    </submittedName>
</protein>
<feature type="region of interest" description="Disordered" evidence="1">
    <location>
        <begin position="200"/>
        <end position="221"/>
    </location>
</feature>
<evidence type="ECO:0000313" key="2">
    <source>
        <dbReference type="EMBL" id="OLP86638.1"/>
    </source>
</evidence>
<accession>A0A1Q9CUP0</accession>